<evidence type="ECO:0000313" key="1">
    <source>
        <dbReference type="EMBL" id="CAH3032515.1"/>
    </source>
</evidence>
<evidence type="ECO:0000313" key="2">
    <source>
        <dbReference type="Proteomes" id="UP001159427"/>
    </source>
</evidence>
<dbReference type="Proteomes" id="UP001159427">
    <property type="component" value="Unassembled WGS sequence"/>
</dbReference>
<gene>
    <name evidence="1" type="ORF">PEVE_00039074</name>
</gene>
<reference evidence="1 2" key="1">
    <citation type="submission" date="2022-05" db="EMBL/GenBank/DDBJ databases">
        <authorList>
            <consortium name="Genoscope - CEA"/>
            <person name="William W."/>
        </authorList>
    </citation>
    <scope>NUCLEOTIDE SEQUENCE [LARGE SCALE GENOMIC DNA]</scope>
</reference>
<evidence type="ECO:0008006" key="3">
    <source>
        <dbReference type="Google" id="ProtNLM"/>
    </source>
</evidence>
<dbReference type="PANTHER" id="PTHR21824:SF4">
    <property type="entry name" value="TRANSMEMBRANE PROTEIN 177"/>
    <property type="match status" value="1"/>
</dbReference>
<name>A0ABN8MUQ4_9CNID</name>
<organism evidence="1 2">
    <name type="scientific">Porites evermanni</name>
    <dbReference type="NCBI Taxonomy" id="104178"/>
    <lineage>
        <taxon>Eukaryota</taxon>
        <taxon>Metazoa</taxon>
        <taxon>Cnidaria</taxon>
        <taxon>Anthozoa</taxon>
        <taxon>Hexacorallia</taxon>
        <taxon>Scleractinia</taxon>
        <taxon>Fungiina</taxon>
        <taxon>Poritidae</taxon>
        <taxon>Porites</taxon>
    </lineage>
</organism>
<dbReference type="InterPro" id="IPR026620">
    <property type="entry name" value="TMEM177"/>
</dbReference>
<dbReference type="PANTHER" id="PTHR21824">
    <property type="entry name" value="TRANSMEMBRANE PROTEIN 177"/>
    <property type="match status" value="1"/>
</dbReference>
<accession>A0ABN8MUQ4</accession>
<dbReference type="EMBL" id="CALNXI010000680">
    <property type="protein sequence ID" value="CAH3032515.1"/>
    <property type="molecule type" value="Genomic_DNA"/>
</dbReference>
<comment type="caution">
    <text evidence="1">The sequence shown here is derived from an EMBL/GenBank/DDBJ whole genome shotgun (WGS) entry which is preliminary data.</text>
</comment>
<sequence length="319" mass="35950">MAFELLGRVAHRFIGISVGLGMGGLLIYKSAAEVFPRQTCKAITGLRNDEEPKTHVKVPERCKLQFNEVAKTFGYENVEDIVLFINQGAYPISAGSPSLPNGSVVGLPKWFLFESEQDVEKSGISFKGRDIKWDSELGVMIKECLSPTDDMIAFAIGHELARIQRTDYLAINAVLAPTWLYFTFRIANATPRFFKLRTVLDIILKLLLCRMSYLCYKLVNGYLYHNVVYTADEAAAKCDPRMLIGGVDFLSKRIQLNLILRRLHGREGKDYYTKEGNEIESYLYPLLTDRLEKLKALQGGQNTGPEDVVNEQLPIVANK</sequence>
<keyword evidence="2" id="KW-1185">Reference proteome</keyword>
<proteinExistence type="predicted"/>
<protein>
    <recommendedName>
        <fullName evidence="3">Transmembrane protein 177</fullName>
    </recommendedName>
</protein>